<keyword evidence="3" id="KW-1185">Reference proteome</keyword>
<dbReference type="SUPFAM" id="SSF47413">
    <property type="entry name" value="lambda repressor-like DNA-binding domains"/>
    <property type="match status" value="1"/>
</dbReference>
<dbReference type="CDD" id="cd00093">
    <property type="entry name" value="HTH_XRE"/>
    <property type="match status" value="1"/>
</dbReference>
<sequence>MEQVPEGLAGRLRAARVEAGVTLAAMAGRTHYSKALLGHLETGARAIRPEHVTAYSRVLGVSVERLHGPADDALRIAHEWLVADTPMRVQLRAGRRVGDALATELERRVVELRHLDDVVGGNDLFPIVARELREARTLVRESCCTETTRRRLLTGVGELSQLAGWAASDAGRHAEAQRVYLSGTTAAAEAGDRALAGQLLSSLSYQVATVGDPADAVLLARTAVAGTRTAPPVVRALLRERVAWATARARDRDGARRALDAADDAFEQRSPGVAEPEWVYWLDRSEIDVMAARCMIELGDPRSAAPLLDAAIDGYPPDHAREVALYLTWLAESYLGTGALDAGREALDRARRAARGVHSARLDTRIAAVQQLAGPRPG</sequence>
<comment type="caution">
    <text evidence="2">The sequence shown here is derived from an EMBL/GenBank/DDBJ whole genome shotgun (WGS) entry which is preliminary data.</text>
</comment>
<reference evidence="2 3" key="1">
    <citation type="journal article" date="2019" name="Int. J. Syst. Evol. Microbiol.">
        <title>The Global Catalogue of Microorganisms (GCM) 10K type strain sequencing project: providing services to taxonomists for standard genome sequencing and annotation.</title>
        <authorList>
            <consortium name="The Broad Institute Genomics Platform"/>
            <consortium name="The Broad Institute Genome Sequencing Center for Infectious Disease"/>
            <person name="Wu L."/>
            <person name="Ma J."/>
        </authorList>
    </citation>
    <scope>NUCLEOTIDE SEQUENCE [LARGE SCALE GENOMIC DNA]</scope>
    <source>
        <strain evidence="2 3">JCM 11896</strain>
    </source>
</reference>
<proteinExistence type="predicted"/>
<dbReference type="SMART" id="SM00530">
    <property type="entry name" value="HTH_XRE"/>
    <property type="match status" value="1"/>
</dbReference>
<dbReference type="PROSITE" id="PS50943">
    <property type="entry name" value="HTH_CROC1"/>
    <property type="match status" value="1"/>
</dbReference>
<dbReference type="RefSeq" id="WP_344022974.1">
    <property type="nucleotide sequence ID" value="NZ_BAAAJK010000011.1"/>
</dbReference>
<dbReference type="InterPro" id="IPR010982">
    <property type="entry name" value="Lambda_DNA-bd_dom_sf"/>
</dbReference>
<dbReference type="InterPro" id="IPR001387">
    <property type="entry name" value="Cro/C1-type_HTH"/>
</dbReference>
<evidence type="ECO:0000313" key="2">
    <source>
        <dbReference type="EMBL" id="GAA1390495.1"/>
    </source>
</evidence>
<dbReference type="EMBL" id="BAAAJK010000011">
    <property type="protein sequence ID" value="GAA1390495.1"/>
    <property type="molecule type" value="Genomic_DNA"/>
</dbReference>
<accession>A0ABN1XUQ8</accession>
<name>A0ABN1XUQ8_9PSEU</name>
<dbReference type="Gene3D" id="1.10.260.40">
    <property type="entry name" value="lambda repressor-like DNA-binding domains"/>
    <property type="match status" value="1"/>
</dbReference>
<dbReference type="SUPFAM" id="SSF48452">
    <property type="entry name" value="TPR-like"/>
    <property type="match status" value="1"/>
</dbReference>
<dbReference type="Pfam" id="PF13560">
    <property type="entry name" value="HTH_31"/>
    <property type="match status" value="1"/>
</dbReference>
<dbReference type="InterPro" id="IPR011990">
    <property type="entry name" value="TPR-like_helical_dom_sf"/>
</dbReference>
<protein>
    <recommendedName>
        <fullName evidence="1">HTH cro/C1-type domain-containing protein</fullName>
    </recommendedName>
</protein>
<evidence type="ECO:0000313" key="3">
    <source>
        <dbReference type="Proteomes" id="UP001501414"/>
    </source>
</evidence>
<dbReference type="Proteomes" id="UP001501414">
    <property type="component" value="Unassembled WGS sequence"/>
</dbReference>
<evidence type="ECO:0000259" key="1">
    <source>
        <dbReference type="PROSITE" id="PS50943"/>
    </source>
</evidence>
<feature type="domain" description="HTH cro/C1-type" evidence="1">
    <location>
        <begin position="12"/>
        <end position="66"/>
    </location>
</feature>
<gene>
    <name evidence="2" type="ORF">GCM10009613_31210</name>
</gene>
<organism evidence="2 3">
    <name type="scientific">Pseudonocardia kongjuensis</name>
    <dbReference type="NCBI Taxonomy" id="102227"/>
    <lineage>
        <taxon>Bacteria</taxon>
        <taxon>Bacillati</taxon>
        <taxon>Actinomycetota</taxon>
        <taxon>Actinomycetes</taxon>
        <taxon>Pseudonocardiales</taxon>
        <taxon>Pseudonocardiaceae</taxon>
        <taxon>Pseudonocardia</taxon>
    </lineage>
</organism>